<dbReference type="EMBL" id="NMUH01000089">
    <property type="protein sequence ID" value="MQL71162.1"/>
    <property type="molecule type" value="Genomic_DNA"/>
</dbReference>
<comment type="similarity">
    <text evidence="2">Belongs to the DODA-type extradiol aromatic ring-opening dioxygenase family.</text>
</comment>
<evidence type="ECO:0000313" key="8">
    <source>
        <dbReference type="EMBL" id="MQL71162.1"/>
    </source>
</evidence>
<sequence>MLMYPDADIPVCQLSVQSGRDGAYHYRLGKALAPLRREGVLILGSGSATHNLRALGPDTPEPAGWARDFTVWLKGSLTSGRHEDLKHYEDKAPHAKMAHPSPEHFYPLHVALGAAGERAKAELIHDSWAEGALSYASYRFATPS</sequence>
<dbReference type="SUPFAM" id="SSF53213">
    <property type="entry name" value="LigB-like"/>
    <property type="match status" value="1"/>
</dbReference>
<dbReference type="AlphaFoldDB" id="A0A843TFK4"/>
<dbReference type="Pfam" id="PF02900">
    <property type="entry name" value="LigB"/>
    <property type="match status" value="1"/>
</dbReference>
<keyword evidence="5" id="KW-0223">Dioxygenase</keyword>
<dbReference type="GO" id="GO:0008270">
    <property type="term" value="F:zinc ion binding"/>
    <property type="evidence" value="ECO:0007669"/>
    <property type="project" value="InterPro"/>
</dbReference>
<evidence type="ECO:0000256" key="3">
    <source>
        <dbReference type="ARBA" id="ARBA00022723"/>
    </source>
</evidence>
<dbReference type="InterPro" id="IPR004183">
    <property type="entry name" value="Xdiol_dOase_suB"/>
</dbReference>
<keyword evidence="6" id="KW-0560">Oxidoreductase</keyword>
<dbReference type="GO" id="GO:0008198">
    <property type="term" value="F:ferrous iron binding"/>
    <property type="evidence" value="ECO:0007669"/>
    <property type="project" value="InterPro"/>
</dbReference>
<comment type="cofactor">
    <cofactor evidence="1">
        <name>Zn(2+)</name>
        <dbReference type="ChEBI" id="CHEBI:29105"/>
    </cofactor>
</comment>
<dbReference type="InterPro" id="IPR014436">
    <property type="entry name" value="Extradiol_dOase_DODA"/>
</dbReference>
<evidence type="ECO:0000256" key="5">
    <source>
        <dbReference type="ARBA" id="ARBA00022964"/>
    </source>
</evidence>
<proteinExistence type="inferred from homology"/>
<dbReference type="CDD" id="cd07363">
    <property type="entry name" value="45_DOPA_Dioxygenase"/>
    <property type="match status" value="1"/>
</dbReference>
<feature type="domain" description="Extradiol ring-cleavage dioxygenase class III enzyme subunit B" evidence="7">
    <location>
        <begin position="1"/>
        <end position="140"/>
    </location>
</feature>
<dbReference type="PANTHER" id="PTHR30096">
    <property type="entry name" value="4,5-DOPA DIOXYGENASE EXTRADIOL-LIKE PROTEIN"/>
    <property type="match status" value="1"/>
</dbReference>
<evidence type="ECO:0000313" key="9">
    <source>
        <dbReference type="Proteomes" id="UP000652761"/>
    </source>
</evidence>
<comment type="caution">
    <text evidence="8">The sequence shown here is derived from an EMBL/GenBank/DDBJ whole genome shotgun (WGS) entry which is preliminary data.</text>
</comment>
<accession>A0A843TFK4</accession>
<evidence type="ECO:0000256" key="6">
    <source>
        <dbReference type="ARBA" id="ARBA00023002"/>
    </source>
</evidence>
<reference evidence="8" key="1">
    <citation type="submission" date="2017-07" db="EMBL/GenBank/DDBJ databases">
        <title>Taro Niue Genome Assembly and Annotation.</title>
        <authorList>
            <person name="Atibalentja N."/>
            <person name="Keating K."/>
            <person name="Fields C.J."/>
        </authorList>
    </citation>
    <scope>NUCLEOTIDE SEQUENCE</scope>
    <source>
        <strain evidence="8">Niue_2</strain>
        <tissue evidence="8">Leaf</tissue>
    </source>
</reference>
<dbReference type="Proteomes" id="UP000652761">
    <property type="component" value="Unassembled WGS sequence"/>
</dbReference>
<evidence type="ECO:0000259" key="7">
    <source>
        <dbReference type="Pfam" id="PF02900"/>
    </source>
</evidence>
<keyword evidence="3" id="KW-0479">Metal-binding</keyword>
<gene>
    <name evidence="8" type="ORF">Taro_003437</name>
</gene>
<keyword evidence="9" id="KW-1185">Reference proteome</keyword>
<protein>
    <recommendedName>
        <fullName evidence="7">Extradiol ring-cleavage dioxygenase class III enzyme subunit B domain-containing protein</fullName>
    </recommendedName>
</protein>
<organism evidence="8 9">
    <name type="scientific">Colocasia esculenta</name>
    <name type="common">Wild taro</name>
    <name type="synonym">Arum esculentum</name>
    <dbReference type="NCBI Taxonomy" id="4460"/>
    <lineage>
        <taxon>Eukaryota</taxon>
        <taxon>Viridiplantae</taxon>
        <taxon>Streptophyta</taxon>
        <taxon>Embryophyta</taxon>
        <taxon>Tracheophyta</taxon>
        <taxon>Spermatophyta</taxon>
        <taxon>Magnoliopsida</taxon>
        <taxon>Liliopsida</taxon>
        <taxon>Araceae</taxon>
        <taxon>Aroideae</taxon>
        <taxon>Colocasieae</taxon>
        <taxon>Colocasia</taxon>
    </lineage>
</organism>
<dbReference type="GO" id="GO:0016702">
    <property type="term" value="F:oxidoreductase activity, acting on single donors with incorporation of molecular oxygen, incorporation of two atoms of oxygen"/>
    <property type="evidence" value="ECO:0007669"/>
    <property type="project" value="UniProtKB-ARBA"/>
</dbReference>
<dbReference type="Gene3D" id="3.40.830.10">
    <property type="entry name" value="LigB-like"/>
    <property type="match status" value="1"/>
</dbReference>
<evidence type="ECO:0000256" key="4">
    <source>
        <dbReference type="ARBA" id="ARBA00022833"/>
    </source>
</evidence>
<evidence type="ECO:0000256" key="2">
    <source>
        <dbReference type="ARBA" id="ARBA00007581"/>
    </source>
</evidence>
<keyword evidence="4" id="KW-0862">Zinc</keyword>
<dbReference type="PANTHER" id="PTHR30096:SF0">
    <property type="entry name" value="4,5-DOPA DIOXYGENASE EXTRADIOL-LIKE PROTEIN"/>
    <property type="match status" value="1"/>
</dbReference>
<evidence type="ECO:0000256" key="1">
    <source>
        <dbReference type="ARBA" id="ARBA00001947"/>
    </source>
</evidence>
<dbReference type="OrthoDB" id="7396853at2759"/>
<name>A0A843TFK4_COLES</name>